<dbReference type="FunFam" id="3.30.70.20:FF:000035">
    <property type="entry name" value="Iron hydrogenase 1"/>
    <property type="match status" value="1"/>
</dbReference>
<gene>
    <name evidence="8" type="ORF">XD72_0927</name>
    <name evidence="9" type="ORF">XE07_1727</name>
</gene>
<comment type="caution">
    <text evidence="9">The sequence shown here is derived from an EMBL/GenBank/DDBJ whole genome shotgun (WGS) entry which is preliminary data.</text>
</comment>
<evidence type="ECO:0000313" key="9">
    <source>
        <dbReference type="EMBL" id="KUK95592.1"/>
    </source>
</evidence>
<dbReference type="InterPro" id="IPR007516">
    <property type="entry name" value="Co_F420_Hydgase/DH_bsu_N"/>
</dbReference>
<reference evidence="9" key="1">
    <citation type="journal article" date="2015" name="MBio">
        <title>Genome-resolved metagenomic analysis reveals roles for candidate phyla and other microbial community members in biogeochemical transformations in oil reservoirs.</title>
        <authorList>
            <person name="Hu P."/>
            <person name="Tom L."/>
            <person name="Singh A."/>
            <person name="Thomas B.C."/>
            <person name="Baker B.J."/>
            <person name="Piceno Y.M."/>
            <person name="Andersen G.L."/>
            <person name="Banfield J.F."/>
        </authorList>
    </citation>
    <scope>NUCLEOTIDE SEQUENCE [LARGE SCALE GENOMIC DNA]</scope>
    <source>
        <strain evidence="9">56_747</strain>
    </source>
</reference>
<feature type="domain" description="4Fe-4S ferredoxin-type" evidence="7">
    <location>
        <begin position="156"/>
        <end position="186"/>
    </location>
</feature>
<dbReference type="Pfam" id="PF04422">
    <property type="entry name" value="FrhB_FdhB_N"/>
    <property type="match status" value="1"/>
</dbReference>
<dbReference type="EMBL" id="LGFT01000018">
    <property type="protein sequence ID" value="KUK44690.1"/>
    <property type="molecule type" value="Genomic_DNA"/>
</dbReference>
<reference evidence="10 11" key="2">
    <citation type="journal article" date="2015" name="MBio">
        <title>Genome-Resolved Metagenomic Analysis Reveals Roles for Candidate Phyla and Other Microbial Community Members in Biogeochemical Transformations in Oil Reservoirs.</title>
        <authorList>
            <person name="Hu P."/>
            <person name="Tom L."/>
            <person name="Singh A."/>
            <person name="Thomas B.C."/>
            <person name="Baker B.J."/>
            <person name="Piceno Y.M."/>
            <person name="Andersen G.L."/>
            <person name="Banfield J.F."/>
        </authorList>
    </citation>
    <scope>NUCLEOTIDE SEQUENCE [LARGE SCALE GENOMIC DNA]</scope>
    <source>
        <strain evidence="8">57_489</strain>
    </source>
</reference>
<evidence type="ECO:0000313" key="10">
    <source>
        <dbReference type="Proteomes" id="UP000053961"/>
    </source>
</evidence>
<dbReference type="GO" id="GO:0051539">
    <property type="term" value="F:4 iron, 4 sulfur cluster binding"/>
    <property type="evidence" value="ECO:0007669"/>
    <property type="project" value="UniProtKB-KW"/>
</dbReference>
<feature type="domain" description="4Fe-4S ferredoxin-type" evidence="7">
    <location>
        <begin position="116"/>
        <end position="147"/>
    </location>
</feature>
<keyword evidence="1" id="KW-0004">4Fe-4S</keyword>
<keyword evidence="2" id="KW-0479">Metal-binding</keyword>
<dbReference type="InterPro" id="IPR017900">
    <property type="entry name" value="4Fe4S_Fe_S_CS"/>
</dbReference>
<dbReference type="Gene3D" id="3.30.70.20">
    <property type="match status" value="1"/>
</dbReference>
<proteinExistence type="predicted"/>
<evidence type="ECO:0000256" key="5">
    <source>
        <dbReference type="ARBA" id="ARBA00023014"/>
    </source>
</evidence>
<dbReference type="CDD" id="cd00207">
    <property type="entry name" value="fer2"/>
    <property type="match status" value="1"/>
</dbReference>
<evidence type="ECO:0000259" key="6">
    <source>
        <dbReference type="PROSITE" id="PS51085"/>
    </source>
</evidence>
<dbReference type="InterPro" id="IPR007525">
    <property type="entry name" value="FrhB_FdhB_C"/>
</dbReference>
<dbReference type="AlphaFoldDB" id="A0A124G323"/>
<keyword evidence="5" id="KW-0411">Iron-sulfur</keyword>
<dbReference type="Proteomes" id="UP000053961">
    <property type="component" value="Unassembled WGS sequence"/>
</dbReference>
<keyword evidence="4" id="KW-0408">Iron</keyword>
<evidence type="ECO:0000256" key="3">
    <source>
        <dbReference type="ARBA" id="ARBA00022737"/>
    </source>
</evidence>
<dbReference type="PANTHER" id="PTHR31332:SF0">
    <property type="entry name" value="7-HYDROXYMETHYL CHLOROPHYLL A REDUCTASE, CHLOROPLASTIC"/>
    <property type="match status" value="1"/>
</dbReference>
<dbReference type="GO" id="GO:0052592">
    <property type="term" value="F:oxidoreductase activity, acting on CH or CH2 groups, with an iron-sulfur protein as acceptor"/>
    <property type="evidence" value="ECO:0007669"/>
    <property type="project" value="TreeGrafter"/>
</dbReference>
<dbReference type="Proteomes" id="UP000057043">
    <property type="component" value="Unassembled WGS sequence"/>
</dbReference>
<dbReference type="InterPro" id="IPR001041">
    <property type="entry name" value="2Fe-2S_ferredoxin-type"/>
</dbReference>
<dbReference type="Gene3D" id="3.10.20.740">
    <property type="match status" value="1"/>
</dbReference>
<dbReference type="EMBL" id="LGHB01000031">
    <property type="protein sequence ID" value="KUK95592.1"/>
    <property type="molecule type" value="Genomic_DNA"/>
</dbReference>
<dbReference type="Pfam" id="PF12838">
    <property type="entry name" value="Fer4_7"/>
    <property type="match status" value="1"/>
</dbReference>
<dbReference type="PROSITE" id="PS51085">
    <property type="entry name" value="2FE2S_FER_2"/>
    <property type="match status" value="1"/>
</dbReference>
<dbReference type="PROSITE" id="PS00198">
    <property type="entry name" value="4FE4S_FER_1"/>
    <property type="match status" value="1"/>
</dbReference>
<evidence type="ECO:0000256" key="1">
    <source>
        <dbReference type="ARBA" id="ARBA00022485"/>
    </source>
</evidence>
<accession>A0A124G323</accession>
<evidence type="ECO:0000313" key="8">
    <source>
        <dbReference type="EMBL" id="KUK44690.1"/>
    </source>
</evidence>
<dbReference type="PANTHER" id="PTHR31332">
    <property type="entry name" value="7-HYDROXYMETHYL CHLOROPHYLL A REDUCTASE, CHLOROPLASTIC"/>
    <property type="match status" value="1"/>
</dbReference>
<dbReference type="InterPro" id="IPR036010">
    <property type="entry name" value="2Fe-2S_ferredoxin-like_sf"/>
</dbReference>
<dbReference type="PROSITE" id="PS51379">
    <property type="entry name" value="4FE4S_FER_2"/>
    <property type="match status" value="2"/>
</dbReference>
<evidence type="ECO:0000259" key="7">
    <source>
        <dbReference type="PROSITE" id="PS51379"/>
    </source>
</evidence>
<dbReference type="SUPFAM" id="SSF54292">
    <property type="entry name" value="2Fe-2S ferredoxin-like"/>
    <property type="match status" value="1"/>
</dbReference>
<protein>
    <submittedName>
        <fullName evidence="9">F420 dehydrogenase</fullName>
    </submittedName>
</protein>
<name>A0A124G323_9EURY</name>
<organism evidence="9 10">
    <name type="scientific">Methanothrix harundinacea</name>
    <dbReference type="NCBI Taxonomy" id="301375"/>
    <lineage>
        <taxon>Archaea</taxon>
        <taxon>Methanobacteriati</taxon>
        <taxon>Methanobacteriota</taxon>
        <taxon>Stenosarchaea group</taxon>
        <taxon>Methanomicrobia</taxon>
        <taxon>Methanotrichales</taxon>
        <taxon>Methanotrichaceae</taxon>
        <taxon>Methanothrix</taxon>
    </lineage>
</organism>
<dbReference type="SUPFAM" id="SSF54862">
    <property type="entry name" value="4Fe-4S ferredoxins"/>
    <property type="match status" value="1"/>
</dbReference>
<evidence type="ECO:0000256" key="4">
    <source>
        <dbReference type="ARBA" id="ARBA00023004"/>
    </source>
</evidence>
<dbReference type="PATRIC" id="fig|301375.6.peg.930"/>
<dbReference type="Pfam" id="PF13510">
    <property type="entry name" value="Fer2_4"/>
    <property type="match status" value="1"/>
</dbReference>
<sequence>MTKVMLRIDDREIETDDDKTLLEAAKDAGICIPTLCHHPALDPTGACRLCSVEIEKNGRKKIVTSCNYPVEEGLNVNTSSPDVRHLRAMILELLLARCPEEPKIVKLAKEYGITSPRFRLADESCILCGLCARVCQELVGVSAISPISRGVERAIDTPYRDFSDDCIACGACALVCPTNAIKKLSNVYPLTPEETIEIEDRLLQGERDEEIGVYSDILACRTHREGQDGGAVTAMLAKAIDKGEIDAAIVVLQGEEYRAHAVVAESVEAVLDSRGTKYLRVPVIPTLFEALRSGKRRLAVVGTPCQIRAVRKLELEGSLSEFPDAKITLIGLFCFESFDREELRRHVRDMFDADLEKAERIQIGKGKFSIFMGDKEFSCKVSDLEGDANEGCRFCSDFVSRLADISVGSVGSPEDYSTVIIRSERGRRLLERIDRSELEVDEGEIAKLSSIKRRRAERQFKKIIDGL</sequence>
<evidence type="ECO:0000313" key="11">
    <source>
        <dbReference type="Proteomes" id="UP000057043"/>
    </source>
</evidence>
<dbReference type="Pfam" id="PF04432">
    <property type="entry name" value="FrhB_FdhB_C"/>
    <property type="match status" value="1"/>
</dbReference>
<feature type="domain" description="2Fe-2S ferredoxin-type" evidence="6">
    <location>
        <begin position="2"/>
        <end position="82"/>
    </location>
</feature>
<dbReference type="InterPro" id="IPR017896">
    <property type="entry name" value="4Fe4S_Fe-S-bd"/>
</dbReference>
<dbReference type="GO" id="GO:0046872">
    <property type="term" value="F:metal ion binding"/>
    <property type="evidence" value="ECO:0007669"/>
    <property type="project" value="UniProtKB-KW"/>
</dbReference>
<dbReference type="InterPro" id="IPR045220">
    <property type="entry name" value="FRHB/FDHB/HCAR-like"/>
</dbReference>
<evidence type="ECO:0000256" key="2">
    <source>
        <dbReference type="ARBA" id="ARBA00022723"/>
    </source>
</evidence>
<keyword evidence="3" id="KW-0677">Repeat</keyword>